<sequence length="132" mass="14191">MPITTRLASTHPLRRPASRLFTLTRPRPSPHPVSQDNSTSTSTPTRAPSYSQEARQGLAARSPGNTHPYDAASPHGVRHSSHPCGGNPEQIGFADQNGGQSAFGSRVEEELGGRVEEELGARKPTTEGEREK</sequence>
<keyword evidence="3" id="KW-1185">Reference proteome</keyword>
<reference evidence="2 3" key="1">
    <citation type="submission" date="2019-02" db="EMBL/GenBank/DDBJ databases">
        <title>Genome sequencing of the rare red list fungi Dentipellis fragilis.</title>
        <authorList>
            <person name="Buettner E."/>
            <person name="Kellner H."/>
        </authorList>
    </citation>
    <scope>NUCLEOTIDE SEQUENCE [LARGE SCALE GENOMIC DNA]</scope>
    <source>
        <strain evidence="2 3">DSM 105465</strain>
    </source>
</reference>
<protein>
    <submittedName>
        <fullName evidence="2">Uncharacterized protein</fullName>
    </submittedName>
</protein>
<proteinExistence type="predicted"/>
<organism evidence="2 3">
    <name type="scientific">Dentipellis fragilis</name>
    <dbReference type="NCBI Taxonomy" id="205917"/>
    <lineage>
        <taxon>Eukaryota</taxon>
        <taxon>Fungi</taxon>
        <taxon>Dikarya</taxon>
        <taxon>Basidiomycota</taxon>
        <taxon>Agaricomycotina</taxon>
        <taxon>Agaricomycetes</taxon>
        <taxon>Russulales</taxon>
        <taxon>Hericiaceae</taxon>
        <taxon>Dentipellis</taxon>
    </lineage>
</organism>
<evidence type="ECO:0000313" key="2">
    <source>
        <dbReference type="EMBL" id="TFY52405.1"/>
    </source>
</evidence>
<evidence type="ECO:0000313" key="3">
    <source>
        <dbReference type="Proteomes" id="UP000298327"/>
    </source>
</evidence>
<feature type="region of interest" description="Disordered" evidence="1">
    <location>
        <begin position="1"/>
        <end position="132"/>
    </location>
</feature>
<evidence type="ECO:0000256" key="1">
    <source>
        <dbReference type="SAM" id="MobiDB-lite"/>
    </source>
</evidence>
<name>A0A4Y9XQP6_9AGAM</name>
<feature type="compositionally biased region" description="Basic and acidic residues" evidence="1">
    <location>
        <begin position="106"/>
        <end position="132"/>
    </location>
</feature>
<dbReference type="Proteomes" id="UP000298327">
    <property type="component" value="Unassembled WGS sequence"/>
</dbReference>
<feature type="compositionally biased region" description="Low complexity" evidence="1">
    <location>
        <begin position="38"/>
        <end position="51"/>
    </location>
</feature>
<dbReference type="OrthoDB" id="2687798at2759"/>
<dbReference type="EMBL" id="SEOQ01001312">
    <property type="protein sequence ID" value="TFY52405.1"/>
    <property type="molecule type" value="Genomic_DNA"/>
</dbReference>
<comment type="caution">
    <text evidence="2">The sequence shown here is derived from an EMBL/GenBank/DDBJ whole genome shotgun (WGS) entry which is preliminary data.</text>
</comment>
<dbReference type="AlphaFoldDB" id="A0A4Y9XQP6"/>
<gene>
    <name evidence="2" type="ORF">EVG20_g10562</name>
</gene>
<accession>A0A4Y9XQP6</accession>